<proteinExistence type="predicted"/>
<keyword evidence="1" id="KW-1133">Transmembrane helix</keyword>
<evidence type="ECO:0000313" key="2">
    <source>
        <dbReference type="EMBL" id="MBM2354109.1"/>
    </source>
</evidence>
<gene>
    <name evidence="2" type="ORF">JQX14_06155</name>
</gene>
<protein>
    <recommendedName>
        <fullName evidence="4">Pilus assembly protein</fullName>
    </recommendedName>
</protein>
<accession>A0A9Q2NZ79</accession>
<dbReference type="EMBL" id="JAFBWN010000003">
    <property type="protein sequence ID" value="MBM2354109.1"/>
    <property type="molecule type" value="Genomic_DNA"/>
</dbReference>
<comment type="caution">
    <text evidence="2">The sequence shown here is derived from an EMBL/GenBank/DDBJ whole genome shotgun (WGS) entry which is preliminary data.</text>
</comment>
<feature type="transmembrane region" description="Helical" evidence="1">
    <location>
        <begin position="17"/>
        <end position="35"/>
    </location>
</feature>
<evidence type="ECO:0000256" key="1">
    <source>
        <dbReference type="SAM" id="Phobius"/>
    </source>
</evidence>
<organism evidence="2 3">
    <name type="scientific">Pseudosulfitobacter pseudonitzschiae</name>
    <dbReference type="NCBI Taxonomy" id="1402135"/>
    <lineage>
        <taxon>Bacteria</taxon>
        <taxon>Pseudomonadati</taxon>
        <taxon>Pseudomonadota</taxon>
        <taxon>Alphaproteobacteria</taxon>
        <taxon>Rhodobacterales</taxon>
        <taxon>Roseobacteraceae</taxon>
        <taxon>Pseudosulfitobacter</taxon>
    </lineage>
</organism>
<dbReference type="AlphaFoldDB" id="A0A9Q2NZ79"/>
<dbReference type="Proteomes" id="UP000809337">
    <property type="component" value="Unassembled WGS sequence"/>
</dbReference>
<evidence type="ECO:0008006" key="4">
    <source>
        <dbReference type="Google" id="ProtNLM"/>
    </source>
</evidence>
<reference evidence="2" key="1">
    <citation type="submission" date="2021-01" db="EMBL/GenBank/DDBJ databases">
        <title>Diatom-associated Roseobacters Show Island Model of Population Structure.</title>
        <authorList>
            <person name="Qu L."/>
            <person name="Feng X."/>
            <person name="Chen Y."/>
            <person name="Li L."/>
            <person name="Wang X."/>
            <person name="Hu Z."/>
            <person name="Wang H."/>
            <person name="Luo H."/>
        </authorList>
    </citation>
    <scope>NUCLEOTIDE SEQUENCE</scope>
    <source>
        <strain evidence="2">SM26-45</strain>
    </source>
</reference>
<sequence>MINSIRSDENGAVTVDWVVLTAAVVGLAVAIVLALKNGAVGVSAGTEAFLKNWTF</sequence>
<keyword evidence="1" id="KW-0812">Transmembrane</keyword>
<evidence type="ECO:0000313" key="3">
    <source>
        <dbReference type="Proteomes" id="UP000809337"/>
    </source>
</evidence>
<keyword evidence="1" id="KW-0472">Membrane</keyword>
<name>A0A9Q2NZ79_9RHOB</name>